<proteinExistence type="predicted"/>
<dbReference type="SUPFAM" id="SSF47413">
    <property type="entry name" value="lambda repressor-like DNA-binding domains"/>
    <property type="match status" value="1"/>
</dbReference>
<dbReference type="EMBL" id="CP053564">
    <property type="protein sequence ID" value="QJY46183.1"/>
    <property type="molecule type" value="Genomic_DNA"/>
</dbReference>
<organism evidence="2 3">
    <name type="scientific">Pseudonocardia broussonetiae</name>
    <dbReference type="NCBI Taxonomy" id="2736640"/>
    <lineage>
        <taxon>Bacteria</taxon>
        <taxon>Bacillati</taxon>
        <taxon>Actinomycetota</taxon>
        <taxon>Actinomycetes</taxon>
        <taxon>Pseudonocardiales</taxon>
        <taxon>Pseudonocardiaceae</taxon>
        <taxon>Pseudonocardia</taxon>
    </lineage>
</organism>
<gene>
    <name evidence="2" type="ORF">HOP40_10525</name>
</gene>
<reference evidence="2 3" key="1">
    <citation type="submission" date="2020-05" db="EMBL/GenBank/DDBJ databases">
        <authorList>
            <person name="Mo P."/>
        </authorList>
    </citation>
    <scope>NUCLEOTIDE SEQUENCE [LARGE SCALE GENOMIC DNA]</scope>
    <source>
        <strain evidence="2 3">Gen01</strain>
    </source>
</reference>
<dbReference type="Pfam" id="PF13560">
    <property type="entry name" value="HTH_31"/>
    <property type="match status" value="1"/>
</dbReference>
<dbReference type="InterPro" id="IPR010982">
    <property type="entry name" value="Lambda_DNA-bd_dom_sf"/>
</dbReference>
<dbReference type="KEGG" id="pbro:HOP40_10525"/>
<dbReference type="InterPro" id="IPR043917">
    <property type="entry name" value="DUF5753"/>
</dbReference>
<dbReference type="Gene3D" id="1.10.260.40">
    <property type="entry name" value="lambda repressor-like DNA-binding domains"/>
    <property type="match status" value="1"/>
</dbReference>
<dbReference type="AlphaFoldDB" id="A0A6M6JGB5"/>
<evidence type="ECO:0000259" key="1">
    <source>
        <dbReference type="Pfam" id="PF19054"/>
    </source>
</evidence>
<dbReference type="RefSeq" id="WP_172157150.1">
    <property type="nucleotide sequence ID" value="NZ_CP053564.1"/>
</dbReference>
<evidence type="ECO:0000313" key="2">
    <source>
        <dbReference type="EMBL" id="QJY46183.1"/>
    </source>
</evidence>
<name>A0A6M6JGB5_9PSEU</name>
<dbReference type="GO" id="GO:0003677">
    <property type="term" value="F:DNA binding"/>
    <property type="evidence" value="ECO:0007669"/>
    <property type="project" value="InterPro"/>
</dbReference>
<feature type="domain" description="DUF5753" evidence="1">
    <location>
        <begin position="97"/>
        <end position="276"/>
    </location>
</feature>
<dbReference type="Pfam" id="PF19054">
    <property type="entry name" value="DUF5753"/>
    <property type="match status" value="1"/>
</dbReference>
<dbReference type="Proteomes" id="UP000505377">
    <property type="component" value="Chromosome"/>
</dbReference>
<protein>
    <submittedName>
        <fullName evidence="2">Helix-turn-helix domain-containing protein</fullName>
    </submittedName>
</protein>
<evidence type="ECO:0000313" key="3">
    <source>
        <dbReference type="Proteomes" id="UP000505377"/>
    </source>
</evidence>
<sequence>MTAEPNPTFARRRLAVRLRALRERDDRSLSDLAAHLNVSLAQASRLDTGARGFQLAQVEELAQWYRLPKAERALLAELVIESRKRAWWQQIDLPDSYRTLIGLEAAAESINEYCSGVISGLLQIPEYAAAAAASGVLDFSEEEVSRAVEVRVHRQRDLERRSPRPYVWVIIDESALARTAGGPAVMARQLARVLEAASLPRTTIQVVGFEAGPYLGTTSSQFILLKMGDDVSDVLYADGPAPSDTDDPTAVAEHTRIWQLLSALALDPQASRLRIQHYLDLCCAADTR</sequence>
<accession>A0A6M6JGB5</accession>
<keyword evidence="3" id="KW-1185">Reference proteome</keyword>